<dbReference type="InterPro" id="IPR041616">
    <property type="entry name" value="PheRS_beta_core"/>
</dbReference>
<dbReference type="AlphaFoldDB" id="A0A0C2IG24"/>
<dbReference type="InterPro" id="IPR045060">
    <property type="entry name" value="Phe-tRNA-ligase_IIc_bsu"/>
</dbReference>
<name>A0A0C2IG24_THEKT</name>
<dbReference type="GO" id="GO:0004826">
    <property type="term" value="F:phenylalanine-tRNA ligase activity"/>
    <property type="evidence" value="ECO:0007669"/>
    <property type="project" value="InterPro"/>
</dbReference>
<dbReference type="InterPro" id="IPR045864">
    <property type="entry name" value="aa-tRNA-synth_II/BPL/LPL"/>
</dbReference>
<comment type="caution">
    <text evidence="2">The sequence shown here is derived from an EMBL/GenBank/DDBJ whole genome shotgun (WGS) entry which is preliminary data.</text>
</comment>
<dbReference type="OrthoDB" id="1698572at2759"/>
<dbReference type="Pfam" id="PF17759">
    <property type="entry name" value="tRNA_synthFbeta"/>
    <property type="match status" value="1"/>
</dbReference>
<keyword evidence="2" id="KW-0436">Ligase</keyword>
<dbReference type="PANTHER" id="PTHR10947:SF0">
    <property type="entry name" value="PHENYLALANINE--TRNA LIGASE BETA SUBUNIT"/>
    <property type="match status" value="1"/>
</dbReference>
<proteinExistence type="predicted"/>
<dbReference type="Gene3D" id="3.30.930.10">
    <property type="entry name" value="Bira Bifunctional Protein, Domain 2"/>
    <property type="match status" value="1"/>
</dbReference>
<protein>
    <submittedName>
        <fullName evidence="2">Phenylalanine--tRNA ligase beta subunit</fullName>
    </submittedName>
</protein>
<keyword evidence="3" id="KW-1185">Reference proteome</keyword>
<organism evidence="2 3">
    <name type="scientific">Thelohanellus kitauei</name>
    <name type="common">Myxosporean</name>
    <dbReference type="NCBI Taxonomy" id="669202"/>
    <lineage>
        <taxon>Eukaryota</taxon>
        <taxon>Metazoa</taxon>
        <taxon>Cnidaria</taxon>
        <taxon>Myxozoa</taxon>
        <taxon>Myxosporea</taxon>
        <taxon>Bivalvulida</taxon>
        <taxon>Platysporina</taxon>
        <taxon>Myxobolidae</taxon>
        <taxon>Thelohanellus</taxon>
    </lineage>
</organism>
<dbReference type="PANTHER" id="PTHR10947">
    <property type="entry name" value="PHENYLALANYL-TRNA SYNTHETASE BETA CHAIN AND LEUCINE-RICH REPEAT-CONTAINING PROTEIN 47"/>
    <property type="match status" value="1"/>
</dbReference>
<dbReference type="SUPFAM" id="SSF55681">
    <property type="entry name" value="Class II aaRS and biotin synthetases"/>
    <property type="match status" value="1"/>
</dbReference>
<dbReference type="OMA" id="NENGAMQ"/>
<sequence length="202" mass="22680">MLRLELMSMGYIETLSFILGSTCDMIGRLNLEQTDQALPVKIDSVYENNCVRNSLIPVMLKTVASNQKSPLPIKTFEVSDVVIRSDSPTGVKNQRNLAAIYCGTSSGFELIHGVLDTAMASLEIKPYFQFPSNSSYRLEESNHPMYLPLRCCAIKINNIILGYMGIIHPNVLKNFEIHQSVCSCIEINVELMLSFHNSPRFN</sequence>
<dbReference type="GO" id="GO:0006432">
    <property type="term" value="P:phenylalanyl-tRNA aminoacylation"/>
    <property type="evidence" value="ECO:0007669"/>
    <property type="project" value="InterPro"/>
</dbReference>
<evidence type="ECO:0000313" key="2">
    <source>
        <dbReference type="EMBL" id="KII64259.1"/>
    </source>
</evidence>
<dbReference type="EMBL" id="JWZT01004360">
    <property type="protein sequence ID" value="KII64259.1"/>
    <property type="molecule type" value="Genomic_DNA"/>
</dbReference>
<reference evidence="2 3" key="1">
    <citation type="journal article" date="2014" name="Genome Biol. Evol.">
        <title>The genome of the myxosporean Thelohanellus kitauei shows adaptations to nutrient acquisition within its fish host.</title>
        <authorList>
            <person name="Yang Y."/>
            <person name="Xiong J."/>
            <person name="Zhou Z."/>
            <person name="Huo F."/>
            <person name="Miao W."/>
            <person name="Ran C."/>
            <person name="Liu Y."/>
            <person name="Zhang J."/>
            <person name="Feng J."/>
            <person name="Wang M."/>
            <person name="Wang M."/>
            <person name="Wang L."/>
            <person name="Yao B."/>
        </authorList>
    </citation>
    <scope>NUCLEOTIDE SEQUENCE [LARGE SCALE GENOMIC DNA]</scope>
    <source>
        <strain evidence="2">Wuqing</strain>
    </source>
</reference>
<gene>
    <name evidence="2" type="ORF">RF11_02617</name>
</gene>
<dbReference type="GO" id="GO:0009328">
    <property type="term" value="C:phenylalanine-tRNA ligase complex"/>
    <property type="evidence" value="ECO:0007669"/>
    <property type="project" value="TreeGrafter"/>
</dbReference>
<evidence type="ECO:0000313" key="3">
    <source>
        <dbReference type="Proteomes" id="UP000031668"/>
    </source>
</evidence>
<evidence type="ECO:0000259" key="1">
    <source>
        <dbReference type="Pfam" id="PF17759"/>
    </source>
</evidence>
<dbReference type="Proteomes" id="UP000031668">
    <property type="component" value="Unassembled WGS sequence"/>
</dbReference>
<accession>A0A0C2IG24</accession>
<feature type="domain" description="Phenylalanyl tRNA synthetase beta chain core" evidence="1">
    <location>
        <begin position="2"/>
        <end position="188"/>
    </location>
</feature>